<evidence type="ECO:0000256" key="1">
    <source>
        <dbReference type="ARBA" id="ARBA00022553"/>
    </source>
</evidence>
<comment type="caution">
    <text evidence="8">The sequence shown here is derived from an EMBL/GenBank/DDBJ whole genome shotgun (WGS) entry which is preliminary data.</text>
</comment>
<dbReference type="InterPro" id="IPR039420">
    <property type="entry name" value="WalR-like"/>
</dbReference>
<dbReference type="InterPro" id="IPR016032">
    <property type="entry name" value="Sig_transdc_resp-reg_C-effctor"/>
</dbReference>
<gene>
    <name evidence="8" type="ORF">QWY28_06095</name>
</gene>
<evidence type="ECO:0000259" key="7">
    <source>
        <dbReference type="PROSITE" id="PS51755"/>
    </source>
</evidence>
<dbReference type="SUPFAM" id="SSF52172">
    <property type="entry name" value="CheY-like"/>
    <property type="match status" value="1"/>
</dbReference>
<proteinExistence type="predicted"/>
<dbReference type="Pfam" id="PF00486">
    <property type="entry name" value="Trans_reg_C"/>
    <property type="match status" value="1"/>
</dbReference>
<keyword evidence="4 6" id="KW-0238">DNA-binding</keyword>
<dbReference type="InterPro" id="IPR001867">
    <property type="entry name" value="OmpR/PhoB-type_DNA-bd"/>
</dbReference>
<feature type="DNA-binding region" description="OmpR/PhoB-type" evidence="6">
    <location>
        <begin position="143"/>
        <end position="240"/>
    </location>
</feature>
<evidence type="ECO:0000256" key="2">
    <source>
        <dbReference type="ARBA" id="ARBA00023012"/>
    </source>
</evidence>
<keyword evidence="3" id="KW-0805">Transcription regulation</keyword>
<dbReference type="CDD" id="cd00383">
    <property type="entry name" value="trans_reg_C"/>
    <property type="match status" value="1"/>
</dbReference>
<dbReference type="PANTHER" id="PTHR48111">
    <property type="entry name" value="REGULATOR OF RPOS"/>
    <property type="match status" value="1"/>
</dbReference>
<evidence type="ECO:0000313" key="8">
    <source>
        <dbReference type="EMBL" id="MDN4172506.1"/>
    </source>
</evidence>
<dbReference type="Proteomes" id="UP001168620">
    <property type="component" value="Unassembled WGS sequence"/>
</dbReference>
<name>A0ABT8FCX4_9ACTN</name>
<dbReference type="EMBL" id="JAUHJQ010000002">
    <property type="protein sequence ID" value="MDN4172506.1"/>
    <property type="molecule type" value="Genomic_DNA"/>
</dbReference>
<keyword evidence="2" id="KW-0902">Two-component regulatory system</keyword>
<accession>A0ABT8FCX4</accession>
<dbReference type="SMART" id="SM00862">
    <property type="entry name" value="Trans_reg_C"/>
    <property type="match status" value="1"/>
</dbReference>
<dbReference type="PROSITE" id="PS51755">
    <property type="entry name" value="OMPR_PHOB"/>
    <property type="match status" value="1"/>
</dbReference>
<organism evidence="8 9">
    <name type="scientific">Nocardioides oceani</name>
    <dbReference type="NCBI Taxonomy" id="3058369"/>
    <lineage>
        <taxon>Bacteria</taxon>
        <taxon>Bacillati</taxon>
        <taxon>Actinomycetota</taxon>
        <taxon>Actinomycetes</taxon>
        <taxon>Propionibacteriales</taxon>
        <taxon>Nocardioidaceae</taxon>
        <taxon>Nocardioides</taxon>
    </lineage>
</organism>
<keyword evidence="1" id="KW-0597">Phosphoprotein</keyword>
<dbReference type="PANTHER" id="PTHR48111:SF21">
    <property type="entry name" value="DNA-BINDING DUAL MASTER TRANSCRIPTIONAL REGULATOR RPAA"/>
    <property type="match status" value="1"/>
</dbReference>
<reference evidence="8" key="1">
    <citation type="submission" date="2023-06" db="EMBL/GenBank/DDBJ databases">
        <title>Draft genome sequence of Nocardioides sp. SOB77.</title>
        <authorList>
            <person name="Zhang G."/>
        </authorList>
    </citation>
    <scope>NUCLEOTIDE SEQUENCE</scope>
    <source>
        <strain evidence="8">SOB77</strain>
    </source>
</reference>
<evidence type="ECO:0000256" key="6">
    <source>
        <dbReference type="PROSITE-ProRule" id="PRU01091"/>
    </source>
</evidence>
<dbReference type="InterPro" id="IPR036388">
    <property type="entry name" value="WH-like_DNA-bd_sf"/>
</dbReference>
<protein>
    <submittedName>
        <fullName evidence="8">Winged helix-turn-helix domain-containing protein</fullName>
    </submittedName>
</protein>
<evidence type="ECO:0000256" key="4">
    <source>
        <dbReference type="ARBA" id="ARBA00023125"/>
    </source>
</evidence>
<dbReference type="Gene3D" id="1.10.10.10">
    <property type="entry name" value="Winged helix-like DNA-binding domain superfamily/Winged helix DNA-binding domain"/>
    <property type="match status" value="1"/>
</dbReference>
<dbReference type="SUPFAM" id="SSF46894">
    <property type="entry name" value="C-terminal effector domain of the bipartite response regulators"/>
    <property type="match status" value="1"/>
</dbReference>
<keyword evidence="9" id="KW-1185">Reference proteome</keyword>
<keyword evidence="5" id="KW-0804">Transcription</keyword>
<evidence type="ECO:0000256" key="5">
    <source>
        <dbReference type="ARBA" id="ARBA00023163"/>
    </source>
</evidence>
<evidence type="ECO:0000313" key="9">
    <source>
        <dbReference type="Proteomes" id="UP001168620"/>
    </source>
</evidence>
<feature type="domain" description="OmpR/PhoB-type" evidence="7">
    <location>
        <begin position="143"/>
        <end position="240"/>
    </location>
</feature>
<sequence>MTADLGPRPRTGRPGGARGARLLVVDTRGDDRLVCELAELGVEATVTGTTADALVLLGRLDPHVVVVAPSVPGPLDAAELVATVRAHSAALVVAALDVLDGPDAGPLLVAGAGAAVTRPYTAASLCEVLARFAPGLADGTTGGGRVSYGPLEVDPDTYAVVVHGTRAPDLPGKEFELLHALLRRAPGVVGNDELRASLWGSEGVGPSDNTIAVHVARLRHRLEGVARIRRLRGRGYALTLD</sequence>
<dbReference type="RefSeq" id="WP_300951426.1">
    <property type="nucleotide sequence ID" value="NZ_JAUHJQ010000002.1"/>
</dbReference>
<evidence type="ECO:0000256" key="3">
    <source>
        <dbReference type="ARBA" id="ARBA00023015"/>
    </source>
</evidence>
<dbReference type="InterPro" id="IPR011006">
    <property type="entry name" value="CheY-like_superfamily"/>
</dbReference>